<dbReference type="EMBL" id="LT629791">
    <property type="protein sequence ID" value="SDU39841.1"/>
    <property type="molecule type" value="Genomic_DNA"/>
</dbReference>
<dbReference type="InterPro" id="IPR002938">
    <property type="entry name" value="FAD-bd"/>
</dbReference>
<evidence type="ECO:0000313" key="6">
    <source>
        <dbReference type="EMBL" id="SDU39841.1"/>
    </source>
</evidence>
<keyword evidence="2" id="KW-0285">Flavoprotein</keyword>
<reference evidence="7" key="1">
    <citation type="submission" date="2016-10" db="EMBL/GenBank/DDBJ databases">
        <authorList>
            <person name="Varghese N."/>
            <person name="Submissions S."/>
        </authorList>
    </citation>
    <scope>NUCLEOTIDE SEQUENCE [LARGE SCALE GENOMIC DNA]</scope>
    <source>
        <strain evidence="7">DSM 45079</strain>
    </source>
</reference>
<proteinExistence type="predicted"/>
<dbReference type="PANTHER" id="PTHR46496:SF1">
    <property type="entry name" value="ZEAXANTHIN EPOXIDASE, CHLOROPLASTIC"/>
    <property type="match status" value="1"/>
</dbReference>
<evidence type="ECO:0000256" key="1">
    <source>
        <dbReference type="ARBA" id="ARBA00001974"/>
    </source>
</evidence>
<keyword evidence="3" id="KW-0274">FAD</keyword>
<keyword evidence="7" id="KW-1185">Reference proteome</keyword>
<dbReference type="AlphaFoldDB" id="A0A1H2I6W9"/>
<dbReference type="InterPro" id="IPR036188">
    <property type="entry name" value="FAD/NAD-bd_sf"/>
</dbReference>
<protein>
    <submittedName>
        <fullName evidence="6">2-polyprenyl-6-methoxyphenol hydroxylase</fullName>
    </submittedName>
</protein>
<evidence type="ECO:0000256" key="3">
    <source>
        <dbReference type="ARBA" id="ARBA00022827"/>
    </source>
</evidence>
<evidence type="ECO:0000259" key="5">
    <source>
        <dbReference type="Pfam" id="PF01494"/>
    </source>
</evidence>
<dbReference type="SUPFAM" id="SSF51905">
    <property type="entry name" value="FAD/NAD(P)-binding domain"/>
    <property type="match status" value="1"/>
</dbReference>
<sequence length="391" mass="40982">MRKNGRRALVIGGGVGGAATGIALRRAGYESVVFERAPSLAAAQVGGCYVLWYAGVLSLGDLGVGDAAAKIGHPVERFEMCDTRGRVLNGLDVGKRGRAIGAVPIALRRTDLIAALHDELGTDSLRLGATLSSVEQDGRGVTAVFTDGHTERGDLLVGADGLKSVVRGGLHPKAAPRHPGYAHWFGIADDDGGAPDGVFRILHGKGARFAFFHLDGGKVCWWFVRNSAQGPAGDALGEADALASFVRDWHPTAAALVEATPAGGIRRRDTYDQAPRRRWGTDRITTLGDAAHAMTFNLGQGAGASLTDAVVLGRQLAAGGGLLGALRGYERIRRARTLLLVWASRQVGDSASWESRFGSAANATILRTVGALVTPSLLELDARRHPALATP</sequence>
<dbReference type="STRING" id="419479.SAMN04488563_1482"/>
<evidence type="ECO:0000313" key="7">
    <source>
        <dbReference type="Proteomes" id="UP000182977"/>
    </source>
</evidence>
<gene>
    <name evidence="6" type="ORF">SAMN04488563_1482</name>
</gene>
<dbReference type="PRINTS" id="PR00420">
    <property type="entry name" value="RNGMNOXGNASE"/>
</dbReference>
<dbReference type="RefSeq" id="WP_052762298.1">
    <property type="nucleotide sequence ID" value="NZ_KQ061223.1"/>
</dbReference>
<dbReference type="Proteomes" id="UP000182977">
    <property type="component" value="Chromosome I"/>
</dbReference>
<dbReference type="Pfam" id="PF01494">
    <property type="entry name" value="FAD_binding_3"/>
    <property type="match status" value="1"/>
</dbReference>
<dbReference type="GO" id="GO:0071949">
    <property type="term" value="F:FAD binding"/>
    <property type="evidence" value="ECO:0007669"/>
    <property type="project" value="InterPro"/>
</dbReference>
<organism evidence="6 7">
    <name type="scientific">Jiangella alkaliphila</name>
    <dbReference type="NCBI Taxonomy" id="419479"/>
    <lineage>
        <taxon>Bacteria</taxon>
        <taxon>Bacillati</taxon>
        <taxon>Actinomycetota</taxon>
        <taxon>Actinomycetes</taxon>
        <taxon>Jiangellales</taxon>
        <taxon>Jiangellaceae</taxon>
        <taxon>Jiangella</taxon>
    </lineage>
</organism>
<name>A0A1H2I6W9_9ACTN</name>
<feature type="domain" description="FAD-binding" evidence="5">
    <location>
        <begin position="8"/>
        <end position="318"/>
    </location>
</feature>
<evidence type="ECO:0000256" key="4">
    <source>
        <dbReference type="ARBA" id="ARBA00023002"/>
    </source>
</evidence>
<dbReference type="GO" id="GO:0016491">
    <property type="term" value="F:oxidoreductase activity"/>
    <property type="evidence" value="ECO:0007669"/>
    <property type="project" value="UniProtKB-KW"/>
</dbReference>
<keyword evidence="4" id="KW-0560">Oxidoreductase</keyword>
<dbReference type="OrthoDB" id="9782160at2"/>
<dbReference type="Gene3D" id="3.50.50.60">
    <property type="entry name" value="FAD/NAD(P)-binding domain"/>
    <property type="match status" value="1"/>
</dbReference>
<accession>A0A1H2I6W9</accession>
<comment type="cofactor">
    <cofactor evidence="1">
        <name>FAD</name>
        <dbReference type="ChEBI" id="CHEBI:57692"/>
    </cofactor>
</comment>
<evidence type="ECO:0000256" key="2">
    <source>
        <dbReference type="ARBA" id="ARBA00022630"/>
    </source>
</evidence>
<dbReference type="PANTHER" id="PTHR46496">
    <property type="match status" value="1"/>
</dbReference>